<keyword evidence="1" id="KW-0472">Membrane</keyword>
<dbReference type="Proteomes" id="UP001501920">
    <property type="component" value="Chromosome 14"/>
</dbReference>
<sequence length="172" mass="18953">MDGVPLLFLTSCPPLPLPLLTCALPEVIGGLGRCSWAFWLAVVFDTLGLVVLLLGVFADLFFYDFLIYAGAIVIFLSLIWWVFWYTGNIEVPPEQLEDDVGLLKKDKGLGGVLRRFSSRLSSGIRASLRRNTPNGQTPTRAAKRGPVTLAMNPEDLNTAGPFKAEWQIRLSS</sequence>
<protein>
    <submittedName>
        <fullName evidence="2">Si:dkeyp-72e1.6</fullName>
    </submittedName>
</protein>
<evidence type="ECO:0000256" key="1">
    <source>
        <dbReference type="SAM" id="Phobius"/>
    </source>
</evidence>
<keyword evidence="3" id="KW-1185">Reference proteome</keyword>
<dbReference type="InterPro" id="IPR029365">
    <property type="entry name" value="TMEM238"/>
</dbReference>
<dbReference type="OrthoDB" id="9047238at2759"/>
<accession>A0A3B4DVR9</accession>
<name>A0A3B4DVR9_PYGNA</name>
<reference evidence="2" key="2">
    <citation type="submission" date="2025-08" db="UniProtKB">
        <authorList>
            <consortium name="Ensembl"/>
        </authorList>
    </citation>
    <scope>IDENTIFICATION</scope>
</reference>
<evidence type="ECO:0000313" key="3">
    <source>
        <dbReference type="Proteomes" id="UP001501920"/>
    </source>
</evidence>
<proteinExistence type="predicted"/>
<feature type="transmembrane region" description="Helical" evidence="1">
    <location>
        <begin position="36"/>
        <end position="58"/>
    </location>
</feature>
<dbReference type="PANTHER" id="PTHR28613:SF9">
    <property type="entry name" value="TRANSMEMBRANE PROTEIN 238"/>
    <property type="match status" value="1"/>
</dbReference>
<reference evidence="2 3" key="1">
    <citation type="submission" date="2020-10" db="EMBL/GenBank/DDBJ databases">
        <title>Pygocentrus nattereri (red-bellied piranha) genome, fPygNat1, primary haplotype.</title>
        <authorList>
            <person name="Myers G."/>
            <person name="Meyer A."/>
            <person name="Karagic N."/>
            <person name="Pippel M."/>
            <person name="Winkler S."/>
            <person name="Tracey A."/>
            <person name="Wood J."/>
            <person name="Formenti G."/>
            <person name="Howe K."/>
            <person name="Fedrigo O."/>
            <person name="Jarvis E.D."/>
        </authorList>
    </citation>
    <scope>NUCLEOTIDE SEQUENCE [LARGE SCALE GENOMIC DNA]</scope>
</reference>
<feature type="transmembrane region" description="Helical" evidence="1">
    <location>
        <begin position="65"/>
        <end position="85"/>
    </location>
</feature>
<dbReference type="STRING" id="42514.ENSPNAP00000027573"/>
<keyword evidence="1" id="KW-0812">Transmembrane</keyword>
<dbReference type="PANTHER" id="PTHR28613">
    <property type="entry name" value="SI:CH211-232M10.4-RELATED"/>
    <property type="match status" value="1"/>
</dbReference>
<organism evidence="2 3">
    <name type="scientific">Pygocentrus nattereri</name>
    <name type="common">Red-bellied piranha</name>
    <dbReference type="NCBI Taxonomy" id="42514"/>
    <lineage>
        <taxon>Eukaryota</taxon>
        <taxon>Metazoa</taxon>
        <taxon>Chordata</taxon>
        <taxon>Craniata</taxon>
        <taxon>Vertebrata</taxon>
        <taxon>Euteleostomi</taxon>
        <taxon>Actinopterygii</taxon>
        <taxon>Neopterygii</taxon>
        <taxon>Teleostei</taxon>
        <taxon>Ostariophysi</taxon>
        <taxon>Characiformes</taxon>
        <taxon>Characoidei</taxon>
        <taxon>Pygocentrus</taxon>
    </lineage>
</organism>
<dbReference type="GeneTree" id="ENSGT00940000162720"/>
<dbReference type="OMA" id="TTHMRDA"/>
<dbReference type="AlphaFoldDB" id="A0A3B4DVR9"/>
<reference evidence="2" key="3">
    <citation type="submission" date="2025-09" db="UniProtKB">
        <authorList>
            <consortium name="Ensembl"/>
        </authorList>
    </citation>
    <scope>IDENTIFICATION</scope>
</reference>
<evidence type="ECO:0000313" key="2">
    <source>
        <dbReference type="Ensembl" id="ENSPNAP00000027573.2"/>
    </source>
</evidence>
<keyword evidence="1" id="KW-1133">Transmembrane helix</keyword>
<dbReference type="Ensembl" id="ENSPNAT00000002214.2">
    <property type="protein sequence ID" value="ENSPNAP00000027573.2"/>
    <property type="gene ID" value="ENSPNAG00000013079.2"/>
</dbReference>
<dbReference type="Pfam" id="PF15125">
    <property type="entry name" value="TMEM238"/>
    <property type="match status" value="1"/>
</dbReference>